<keyword evidence="1" id="KW-0479">Metal-binding</keyword>
<dbReference type="EMBL" id="HBUE01214626">
    <property type="protein sequence ID" value="CAG6536153.1"/>
    <property type="molecule type" value="Transcribed_RNA"/>
</dbReference>
<feature type="domain" description="C2H2-type" evidence="2">
    <location>
        <begin position="25"/>
        <end position="52"/>
    </location>
</feature>
<protein>
    <submittedName>
        <fullName evidence="3">(northern house mosquito) hypothetical protein</fullName>
    </submittedName>
</protein>
<evidence type="ECO:0000313" key="3">
    <source>
        <dbReference type="EMBL" id="CAG6588144.1"/>
    </source>
</evidence>
<dbReference type="EMBL" id="HBUE01321143">
    <property type="protein sequence ID" value="CAG6588144.1"/>
    <property type="molecule type" value="Transcribed_RNA"/>
</dbReference>
<proteinExistence type="predicted"/>
<sequence>MTASLCTLCQHAKECCTKKSKTFVTNCPMCGHRAVSHNALVSHLRIHTLDAPKCKRCHHSCLDCTTTQERIKATMKNNPQSLLDTAFELSKELNLERTENLDDSEVSKISADDGSAAMVSFVLNLCNM</sequence>
<evidence type="ECO:0000259" key="2">
    <source>
        <dbReference type="PROSITE" id="PS50157"/>
    </source>
</evidence>
<dbReference type="InterPro" id="IPR013087">
    <property type="entry name" value="Znf_C2H2_type"/>
</dbReference>
<name>A0A8D8P489_CULPI</name>
<organism evidence="3">
    <name type="scientific">Culex pipiens</name>
    <name type="common">House mosquito</name>
    <dbReference type="NCBI Taxonomy" id="7175"/>
    <lineage>
        <taxon>Eukaryota</taxon>
        <taxon>Metazoa</taxon>
        <taxon>Ecdysozoa</taxon>
        <taxon>Arthropoda</taxon>
        <taxon>Hexapoda</taxon>
        <taxon>Insecta</taxon>
        <taxon>Pterygota</taxon>
        <taxon>Neoptera</taxon>
        <taxon>Endopterygota</taxon>
        <taxon>Diptera</taxon>
        <taxon>Nematocera</taxon>
        <taxon>Culicoidea</taxon>
        <taxon>Culicidae</taxon>
        <taxon>Culicinae</taxon>
        <taxon>Culicini</taxon>
        <taxon>Culex</taxon>
        <taxon>Culex</taxon>
    </lineage>
</organism>
<reference evidence="3" key="1">
    <citation type="submission" date="2021-05" db="EMBL/GenBank/DDBJ databases">
        <authorList>
            <person name="Alioto T."/>
            <person name="Alioto T."/>
            <person name="Gomez Garrido J."/>
        </authorList>
    </citation>
    <scope>NUCLEOTIDE SEQUENCE</scope>
</reference>
<dbReference type="GO" id="GO:0008270">
    <property type="term" value="F:zinc ion binding"/>
    <property type="evidence" value="ECO:0007669"/>
    <property type="project" value="UniProtKB-KW"/>
</dbReference>
<accession>A0A8D8P489</accession>
<evidence type="ECO:0000256" key="1">
    <source>
        <dbReference type="PROSITE-ProRule" id="PRU00042"/>
    </source>
</evidence>
<dbReference type="AlphaFoldDB" id="A0A8D8P489"/>
<dbReference type="PROSITE" id="PS50157">
    <property type="entry name" value="ZINC_FINGER_C2H2_2"/>
    <property type="match status" value="1"/>
</dbReference>
<keyword evidence="1" id="KW-0863">Zinc-finger</keyword>
<keyword evidence="1" id="KW-0862">Zinc</keyword>